<dbReference type="Proteomes" id="UP001150941">
    <property type="component" value="Unassembled WGS sequence"/>
</dbReference>
<keyword evidence="5 6" id="KW-0472">Membrane</keyword>
<accession>A0A9W9NYI9</accession>
<reference evidence="7" key="2">
    <citation type="journal article" date="2023" name="IMA Fungus">
        <title>Comparative genomic study of the Penicillium genus elucidates a diverse pangenome and 15 lateral gene transfer events.</title>
        <authorList>
            <person name="Petersen C."/>
            <person name="Sorensen T."/>
            <person name="Nielsen M.R."/>
            <person name="Sondergaard T.E."/>
            <person name="Sorensen J.L."/>
            <person name="Fitzpatrick D.A."/>
            <person name="Frisvad J.C."/>
            <person name="Nielsen K.L."/>
        </authorList>
    </citation>
    <scope>NUCLEOTIDE SEQUENCE</scope>
    <source>
        <strain evidence="7">IBT 19713</strain>
    </source>
</reference>
<gene>
    <name evidence="7" type="ORF">N7468_005080</name>
</gene>
<evidence type="ECO:0000313" key="8">
    <source>
        <dbReference type="Proteomes" id="UP001150941"/>
    </source>
</evidence>
<evidence type="ECO:0000256" key="5">
    <source>
        <dbReference type="ARBA" id="ARBA00023136"/>
    </source>
</evidence>
<comment type="subcellular location">
    <subcellularLocation>
        <location evidence="1">Membrane</location>
        <topology evidence="1">Multi-pass membrane protein</topology>
    </subcellularLocation>
</comment>
<feature type="transmembrane region" description="Helical" evidence="6">
    <location>
        <begin position="185"/>
        <end position="208"/>
    </location>
</feature>
<feature type="transmembrane region" description="Helical" evidence="6">
    <location>
        <begin position="220"/>
        <end position="239"/>
    </location>
</feature>
<comment type="caution">
    <text evidence="7">The sequence shown here is derived from an EMBL/GenBank/DDBJ whole genome shotgun (WGS) entry which is preliminary data.</text>
</comment>
<keyword evidence="4 6" id="KW-1133">Transmembrane helix</keyword>
<reference evidence="7" key="1">
    <citation type="submission" date="2022-11" db="EMBL/GenBank/DDBJ databases">
        <authorList>
            <person name="Petersen C."/>
        </authorList>
    </citation>
    <scope>NUCLEOTIDE SEQUENCE</scope>
    <source>
        <strain evidence="7">IBT 19713</strain>
    </source>
</reference>
<dbReference type="RefSeq" id="XP_058330117.1">
    <property type="nucleotide sequence ID" value="XM_058474377.1"/>
</dbReference>
<dbReference type="GO" id="GO:0015123">
    <property type="term" value="F:acetate transmembrane transporter activity"/>
    <property type="evidence" value="ECO:0007669"/>
    <property type="project" value="TreeGrafter"/>
</dbReference>
<dbReference type="OrthoDB" id="3648309at2759"/>
<evidence type="ECO:0000256" key="4">
    <source>
        <dbReference type="ARBA" id="ARBA00022989"/>
    </source>
</evidence>
<evidence type="ECO:0000256" key="1">
    <source>
        <dbReference type="ARBA" id="ARBA00004141"/>
    </source>
</evidence>
<dbReference type="InterPro" id="IPR000791">
    <property type="entry name" value="Gpr1/Fun34/SatP-like"/>
</dbReference>
<evidence type="ECO:0008006" key="9">
    <source>
        <dbReference type="Google" id="ProtNLM"/>
    </source>
</evidence>
<evidence type="ECO:0000256" key="6">
    <source>
        <dbReference type="SAM" id="Phobius"/>
    </source>
</evidence>
<keyword evidence="8" id="KW-1185">Reference proteome</keyword>
<dbReference type="InterPro" id="IPR051633">
    <property type="entry name" value="AceTr"/>
</dbReference>
<keyword evidence="3 6" id="KW-0812">Transmembrane</keyword>
<evidence type="ECO:0000313" key="7">
    <source>
        <dbReference type="EMBL" id="KAJ5232124.1"/>
    </source>
</evidence>
<protein>
    <recommendedName>
        <fullName evidence="9">Protein alcS</fullName>
    </recommendedName>
</protein>
<dbReference type="PANTHER" id="PTHR31123:SF4">
    <property type="entry name" value="PROTEIN ALCS"/>
    <property type="match status" value="1"/>
</dbReference>
<proteinExistence type="inferred from homology"/>
<dbReference type="GeneID" id="83201680"/>
<dbReference type="PANTHER" id="PTHR31123">
    <property type="entry name" value="ACCUMULATION OF DYADS PROTEIN 2-RELATED"/>
    <property type="match status" value="1"/>
</dbReference>
<dbReference type="AlphaFoldDB" id="A0A9W9NYI9"/>
<evidence type="ECO:0000256" key="3">
    <source>
        <dbReference type="ARBA" id="ARBA00022692"/>
    </source>
</evidence>
<feature type="transmembrane region" description="Helical" evidence="6">
    <location>
        <begin position="158"/>
        <end position="178"/>
    </location>
</feature>
<feature type="transmembrane region" description="Helical" evidence="6">
    <location>
        <begin position="83"/>
        <end position="105"/>
    </location>
</feature>
<feature type="transmembrane region" description="Helical" evidence="6">
    <location>
        <begin position="117"/>
        <end position="138"/>
    </location>
</feature>
<dbReference type="Pfam" id="PF01184">
    <property type="entry name" value="Gpr1_Fun34_YaaH"/>
    <property type="match status" value="1"/>
</dbReference>
<dbReference type="EMBL" id="JAPQKS010000004">
    <property type="protein sequence ID" value="KAJ5232124.1"/>
    <property type="molecule type" value="Genomic_DNA"/>
</dbReference>
<comment type="similarity">
    <text evidence="2">Belongs to the acetate uptake transporter (AceTr) (TC 2.A.96) family.</text>
</comment>
<feature type="transmembrane region" description="Helical" evidence="6">
    <location>
        <begin position="58"/>
        <end position="77"/>
    </location>
</feature>
<organism evidence="7 8">
    <name type="scientific">Penicillium chermesinum</name>
    <dbReference type="NCBI Taxonomy" id="63820"/>
    <lineage>
        <taxon>Eukaryota</taxon>
        <taxon>Fungi</taxon>
        <taxon>Dikarya</taxon>
        <taxon>Ascomycota</taxon>
        <taxon>Pezizomycotina</taxon>
        <taxon>Eurotiomycetes</taxon>
        <taxon>Eurotiomycetidae</taxon>
        <taxon>Eurotiales</taxon>
        <taxon>Aspergillaceae</taxon>
        <taxon>Penicillium</taxon>
    </lineage>
</organism>
<sequence length="282" mass="30127">MSIEDLRIKSNGATMNGLTQVPTSVTLSAEQFERLYLNPMMHRRQPDLTKKFGNPTPLGLGAFVLTATPIACCLMGWRGATGVGAAFSGVLVLFGGVFLVFAGVMEFILGNTFSGAVFCHLGAFCLALGATLTPAFNAAAPYSADGTNTLQGLHSPEFLTTFAFFFVFMALLMFIYIICALRTNVVFVLIFTGLFLYFCLFAASWWHLAAGNLVVGNRCQVGSGAALFAASMLGFYLLAAQLFSSVGLPITLPVGDLTELWSRGTSRREASDLEVGEESGSK</sequence>
<evidence type="ECO:0000256" key="2">
    <source>
        <dbReference type="ARBA" id="ARBA00005587"/>
    </source>
</evidence>
<name>A0A9W9NYI9_9EURO</name>
<dbReference type="GO" id="GO:0005886">
    <property type="term" value="C:plasma membrane"/>
    <property type="evidence" value="ECO:0007669"/>
    <property type="project" value="TreeGrafter"/>
</dbReference>